<dbReference type="InterPro" id="IPR051056">
    <property type="entry name" value="Glycosyl_Hydrolase_73"/>
</dbReference>
<feature type="region of interest" description="Disordered" evidence="2">
    <location>
        <begin position="1"/>
        <end position="26"/>
    </location>
</feature>
<dbReference type="InterPro" id="IPR002901">
    <property type="entry name" value="MGlyc_endo_b_GlcNAc-like_dom"/>
</dbReference>
<accession>A0ABX0LYT8</accession>
<dbReference type="Pfam" id="PF01832">
    <property type="entry name" value="Glucosaminidase"/>
    <property type="match status" value="1"/>
</dbReference>
<name>A0ABX0LYT8_9BURK</name>
<sequence length="245" mass="25424">MKHAEFHTAPVSPTAPTQSTRPMAAVGGGAGFGGVYQSMQNEITDFISQGSADSGMASLSPQGRMLQARLQESEGAQGGTVGTLGAAFADGSGQKAFLDQIAPWAREAGERLGVDPQLVSAHAALESGWGQRPLRQAEGASTHNLFGIKAGSSWQGDVSDNATTEFEHGTAVKKTERFRAYPDQAAAFRDYAQMLLDNPRYAAAIGTGSDAGAFARGLAKGGYATDPAYAAKLTRLAARLQGASE</sequence>
<dbReference type="Proteomes" id="UP000819052">
    <property type="component" value="Unassembled WGS sequence"/>
</dbReference>
<dbReference type="EMBL" id="VVIW01000003">
    <property type="protein sequence ID" value="NHZ40031.1"/>
    <property type="molecule type" value="Genomic_DNA"/>
</dbReference>
<dbReference type="PRINTS" id="PR01002">
    <property type="entry name" value="FLGFLGJ"/>
</dbReference>
<evidence type="ECO:0000256" key="1">
    <source>
        <dbReference type="ARBA" id="ARBA00022801"/>
    </source>
</evidence>
<dbReference type="SMART" id="SM00047">
    <property type="entry name" value="LYZ2"/>
    <property type="match status" value="1"/>
</dbReference>
<dbReference type="Gene3D" id="2.10.70.40">
    <property type="entry name" value="peptidoglycan hydrolase"/>
    <property type="match status" value="1"/>
</dbReference>
<evidence type="ECO:0000256" key="2">
    <source>
        <dbReference type="SAM" id="MobiDB-lite"/>
    </source>
</evidence>
<feature type="domain" description="Mannosyl-glycoprotein endo-beta-N-acetylglucosamidase-like" evidence="3">
    <location>
        <begin position="87"/>
        <end position="241"/>
    </location>
</feature>
<dbReference type="PANTHER" id="PTHR33308:SF9">
    <property type="entry name" value="PEPTIDOGLYCAN HYDROLASE FLGJ"/>
    <property type="match status" value="1"/>
</dbReference>
<organism evidence="4 5">
    <name type="scientific">Massilia aquatica</name>
    <dbReference type="NCBI Taxonomy" id="2609000"/>
    <lineage>
        <taxon>Bacteria</taxon>
        <taxon>Pseudomonadati</taxon>
        <taxon>Pseudomonadota</taxon>
        <taxon>Betaproteobacteria</taxon>
        <taxon>Burkholderiales</taxon>
        <taxon>Oxalobacteraceae</taxon>
        <taxon>Telluria group</taxon>
        <taxon>Massilia</taxon>
    </lineage>
</organism>
<protein>
    <submittedName>
        <fullName evidence="4">Flagellar assembly peptidoglycan hydrolase FlgJ</fullName>
    </submittedName>
</protein>
<dbReference type="GO" id="GO:0016787">
    <property type="term" value="F:hydrolase activity"/>
    <property type="evidence" value="ECO:0007669"/>
    <property type="project" value="UniProtKB-KW"/>
</dbReference>
<keyword evidence="5" id="KW-1185">Reference proteome</keyword>
<gene>
    <name evidence="4" type="ORF">F1609_07635</name>
</gene>
<proteinExistence type="predicted"/>
<dbReference type="Gene3D" id="1.10.530.10">
    <property type="match status" value="1"/>
</dbReference>
<dbReference type="PANTHER" id="PTHR33308">
    <property type="entry name" value="PEPTIDOGLYCAN HYDROLASE FLGJ"/>
    <property type="match status" value="1"/>
</dbReference>
<evidence type="ECO:0000313" key="5">
    <source>
        <dbReference type="Proteomes" id="UP000819052"/>
    </source>
</evidence>
<comment type="caution">
    <text evidence="4">The sequence shown here is derived from an EMBL/GenBank/DDBJ whole genome shotgun (WGS) entry which is preliminary data.</text>
</comment>
<keyword evidence="1 4" id="KW-0378">Hydrolase</keyword>
<evidence type="ECO:0000259" key="3">
    <source>
        <dbReference type="SMART" id="SM00047"/>
    </source>
</evidence>
<evidence type="ECO:0000313" key="4">
    <source>
        <dbReference type="EMBL" id="NHZ40031.1"/>
    </source>
</evidence>
<keyword evidence="4" id="KW-0969">Cilium</keyword>
<keyword evidence="4" id="KW-0966">Cell projection</keyword>
<reference evidence="4 5" key="1">
    <citation type="submission" date="2019-09" db="EMBL/GenBank/DDBJ databases">
        <title>Taxonomy of Antarctic Massilia spp.: description of Massilia rubra sp. nov., Massilia aquatica sp. nov., Massilia mucilaginosa sp. nov., Massilia frigida sp. nov. isolated from streams, lakes and regoliths.</title>
        <authorList>
            <person name="Holochova P."/>
            <person name="Sedlacek I."/>
            <person name="Kralova S."/>
            <person name="Maslanova I."/>
            <person name="Busse H.-J."/>
            <person name="Stankova E."/>
            <person name="Vrbovska V."/>
            <person name="Kovarovic V."/>
            <person name="Bartak M."/>
            <person name="Svec P."/>
            <person name="Pantucek R."/>
        </authorList>
    </citation>
    <scope>NUCLEOTIDE SEQUENCE [LARGE SCALE GENOMIC DNA]</scope>
    <source>
        <strain evidence="4 5">CCM 8693</strain>
    </source>
</reference>
<keyword evidence="4" id="KW-0282">Flagellum</keyword>
<dbReference type="RefSeq" id="WP_167075885.1">
    <property type="nucleotide sequence ID" value="NZ_VVIW01000003.1"/>
</dbReference>